<feature type="chain" id="PRO_5043126562" evidence="1">
    <location>
        <begin position="21"/>
        <end position="293"/>
    </location>
</feature>
<name>A0A0N5D3B9_THECL</name>
<evidence type="ECO:0000313" key="3">
    <source>
        <dbReference type="Proteomes" id="UP000276776"/>
    </source>
</evidence>
<reference evidence="2 3" key="2">
    <citation type="submission" date="2018-11" db="EMBL/GenBank/DDBJ databases">
        <authorList>
            <consortium name="Pathogen Informatics"/>
        </authorList>
    </citation>
    <scope>NUCLEOTIDE SEQUENCE [LARGE SCALE GENOMIC DNA]</scope>
</reference>
<dbReference type="Proteomes" id="UP000276776">
    <property type="component" value="Unassembled WGS sequence"/>
</dbReference>
<organism evidence="4">
    <name type="scientific">Thelazia callipaeda</name>
    <name type="common">Oriental eyeworm</name>
    <name type="synonym">Parasitic nematode</name>
    <dbReference type="NCBI Taxonomy" id="103827"/>
    <lineage>
        <taxon>Eukaryota</taxon>
        <taxon>Metazoa</taxon>
        <taxon>Ecdysozoa</taxon>
        <taxon>Nematoda</taxon>
        <taxon>Chromadorea</taxon>
        <taxon>Rhabditida</taxon>
        <taxon>Spirurina</taxon>
        <taxon>Spiruromorpha</taxon>
        <taxon>Thelazioidea</taxon>
        <taxon>Thelaziidae</taxon>
        <taxon>Thelazia</taxon>
    </lineage>
</organism>
<keyword evidence="1" id="KW-0732">Signal</keyword>
<dbReference type="WBParaSite" id="TCLT_0000742301-mRNA-1">
    <property type="protein sequence ID" value="TCLT_0000742301-mRNA-1"/>
    <property type="gene ID" value="TCLT_0000742301"/>
</dbReference>
<sequence length="293" mass="33510">MLQYLLIKLLILTFVYLCWASNLHRIPLYPVYSETNQHLGYALKVIIGIPEEEYTLMHSFCLGKKSYGLTGKKSLKIHHLSRHGIVAEAWKDTVSFEGLNGSLTFENFEFAVAVKVLWPDIDDYTNVDGLFGLFRSFTVANPMFTTMMQNNILPSLGIAAPPMEWNKDAVLTLGGFDQTLCDTNNPLLLARHSRILAFPYSAILFGKTAYQPQFELCSAFICANSPYISVASAFMDSIVRKYNLQYNGQTRKYLTKSNNMPRFLNIYLHENENNRMHVLNINLKYLIKEYNVS</sequence>
<dbReference type="STRING" id="103827.A0A0N5D3B9"/>
<evidence type="ECO:0000256" key="1">
    <source>
        <dbReference type="SAM" id="SignalP"/>
    </source>
</evidence>
<evidence type="ECO:0000313" key="2">
    <source>
        <dbReference type="EMBL" id="VDN04864.1"/>
    </source>
</evidence>
<accession>A0A0N5D3B9</accession>
<protein>
    <submittedName>
        <fullName evidence="4">Peptidase A1 domain-containing protein</fullName>
    </submittedName>
</protein>
<dbReference type="Gene3D" id="2.40.70.10">
    <property type="entry name" value="Acid Proteases"/>
    <property type="match status" value="1"/>
</dbReference>
<gene>
    <name evidence="2" type="ORF">TCLT_LOCUS7412</name>
</gene>
<proteinExistence type="predicted"/>
<evidence type="ECO:0000313" key="4">
    <source>
        <dbReference type="WBParaSite" id="TCLT_0000742301-mRNA-1"/>
    </source>
</evidence>
<keyword evidence="3" id="KW-1185">Reference proteome</keyword>
<feature type="signal peptide" evidence="1">
    <location>
        <begin position="1"/>
        <end position="20"/>
    </location>
</feature>
<dbReference type="InterPro" id="IPR021109">
    <property type="entry name" value="Peptidase_aspartic_dom_sf"/>
</dbReference>
<dbReference type="EMBL" id="UYYF01004505">
    <property type="protein sequence ID" value="VDN04864.1"/>
    <property type="molecule type" value="Genomic_DNA"/>
</dbReference>
<dbReference type="AlphaFoldDB" id="A0A0N5D3B9"/>
<dbReference type="SUPFAM" id="SSF50630">
    <property type="entry name" value="Acid proteases"/>
    <property type="match status" value="1"/>
</dbReference>
<reference evidence="4" key="1">
    <citation type="submission" date="2017-02" db="UniProtKB">
        <authorList>
            <consortium name="WormBaseParasite"/>
        </authorList>
    </citation>
    <scope>IDENTIFICATION</scope>
</reference>